<gene>
    <name evidence="8" type="ORF">N7539_005526</name>
</gene>
<evidence type="ECO:0000256" key="7">
    <source>
        <dbReference type="RuleBase" id="RU000382"/>
    </source>
</evidence>
<sequence length="522" mass="58236">MDGQQFRAAAHSAIEDIVNYFDSVPDRRVLPAVDPGYLRPLIPENPPTDGETWETIQQDVDTKIKPGLTHWQSPNFMAYYPASVTYPSILGEMYSATFTAPAFNWLCSPACTEMETIVMDWVAKALGLPECFLSTSENLGGGVIQNSASDAIATMLVAARERRVREMVLAEGLQEGSMEYEERKMDLQPRLVAIASDQTHSSAAKGALIAGTRFRTVPTRLDENMEMTGARLREVLEKCEKDGLMPYHLTMTFGTTNTCSVDRFAEIKAVLQEKPAWQRIWVHVDAAYAGAALVADEWQYIAKDFAEGVDSFNMNMHKWLLVNFDASVLFVRNRLDLTNALDITPTYLRNPYSDMGTVIDYRNWSISLGRRFRALKIWFVMRSYGLNGMKAHIRRTIELGNTFADLIRGRSDLFEIVTKPAFALTVFRIKGSKPANGHVNGHSDGQSTGGSAVRKDDAADLVTRQVSEVINSRGEIFITSTVIDGIYVIRVVSANPMAEEKYVRNAFDVVVKAAEEILQGKL</sequence>
<dbReference type="Pfam" id="PF00282">
    <property type="entry name" value="Pyridoxal_deC"/>
    <property type="match status" value="1"/>
</dbReference>
<name>A0A9W9X6T7_9EURO</name>
<dbReference type="RefSeq" id="XP_056790322.1">
    <property type="nucleotide sequence ID" value="XM_056935128.1"/>
</dbReference>
<evidence type="ECO:0000256" key="2">
    <source>
        <dbReference type="ARBA" id="ARBA00009533"/>
    </source>
</evidence>
<dbReference type="InterPro" id="IPR002129">
    <property type="entry name" value="PyrdxlP-dep_de-COase"/>
</dbReference>
<keyword evidence="3" id="KW-0210">Decarboxylase</keyword>
<feature type="modified residue" description="N6-(pyridoxal phosphate)lysine" evidence="6">
    <location>
        <position position="318"/>
    </location>
</feature>
<dbReference type="Gene3D" id="3.90.1150.10">
    <property type="entry name" value="Aspartate Aminotransferase, domain 1"/>
    <property type="match status" value="1"/>
</dbReference>
<dbReference type="PANTHER" id="PTHR11999">
    <property type="entry name" value="GROUP II PYRIDOXAL-5-PHOSPHATE DECARBOXYLASE"/>
    <property type="match status" value="1"/>
</dbReference>
<dbReference type="Gene3D" id="3.40.640.10">
    <property type="entry name" value="Type I PLP-dependent aspartate aminotransferase-like (Major domain)"/>
    <property type="match status" value="1"/>
</dbReference>
<keyword evidence="5 7" id="KW-0456">Lyase</keyword>
<protein>
    <submittedName>
        <fullName evidence="8">Aromatic-L-amino-acid decarboxylase</fullName>
    </submittedName>
</protein>
<dbReference type="PROSITE" id="PS00392">
    <property type="entry name" value="DDC_GAD_HDC_YDC"/>
    <property type="match status" value="1"/>
</dbReference>
<keyword evidence="4 6" id="KW-0663">Pyridoxal phosphate</keyword>
<organism evidence="8 9">
    <name type="scientific">Penicillium diatomitis</name>
    <dbReference type="NCBI Taxonomy" id="2819901"/>
    <lineage>
        <taxon>Eukaryota</taxon>
        <taxon>Fungi</taxon>
        <taxon>Dikarya</taxon>
        <taxon>Ascomycota</taxon>
        <taxon>Pezizomycotina</taxon>
        <taxon>Eurotiomycetes</taxon>
        <taxon>Eurotiomycetidae</taxon>
        <taxon>Eurotiales</taxon>
        <taxon>Aspergillaceae</taxon>
        <taxon>Penicillium</taxon>
    </lineage>
</organism>
<evidence type="ECO:0000256" key="3">
    <source>
        <dbReference type="ARBA" id="ARBA00022793"/>
    </source>
</evidence>
<comment type="similarity">
    <text evidence="2 7">Belongs to the group II decarboxylase family.</text>
</comment>
<evidence type="ECO:0000256" key="5">
    <source>
        <dbReference type="ARBA" id="ARBA00023239"/>
    </source>
</evidence>
<dbReference type="GO" id="GO:0005737">
    <property type="term" value="C:cytoplasm"/>
    <property type="evidence" value="ECO:0007669"/>
    <property type="project" value="TreeGrafter"/>
</dbReference>
<evidence type="ECO:0000313" key="8">
    <source>
        <dbReference type="EMBL" id="KAJ5485538.1"/>
    </source>
</evidence>
<dbReference type="AlphaFoldDB" id="A0A9W9X6T7"/>
<dbReference type="InterPro" id="IPR010977">
    <property type="entry name" value="Aromatic_deC"/>
</dbReference>
<evidence type="ECO:0000256" key="6">
    <source>
        <dbReference type="PIRSR" id="PIRSR602129-50"/>
    </source>
</evidence>
<evidence type="ECO:0000256" key="1">
    <source>
        <dbReference type="ARBA" id="ARBA00001933"/>
    </source>
</evidence>
<dbReference type="Gene3D" id="1.20.1340.10">
    <property type="entry name" value="dopa decarboxylase, N-terminal domain"/>
    <property type="match status" value="1"/>
</dbReference>
<dbReference type="EMBL" id="JAPWDQ010000005">
    <property type="protein sequence ID" value="KAJ5485538.1"/>
    <property type="molecule type" value="Genomic_DNA"/>
</dbReference>
<reference evidence="8" key="1">
    <citation type="submission" date="2022-12" db="EMBL/GenBank/DDBJ databases">
        <authorList>
            <person name="Petersen C."/>
        </authorList>
    </citation>
    <scope>NUCLEOTIDE SEQUENCE</scope>
    <source>
        <strain evidence="8">IBT 30728</strain>
    </source>
</reference>
<evidence type="ECO:0000313" key="9">
    <source>
        <dbReference type="Proteomes" id="UP001148312"/>
    </source>
</evidence>
<dbReference type="GO" id="GO:0016831">
    <property type="term" value="F:carboxy-lyase activity"/>
    <property type="evidence" value="ECO:0007669"/>
    <property type="project" value="UniProtKB-KW"/>
</dbReference>
<dbReference type="GeneID" id="81625377"/>
<dbReference type="PANTHER" id="PTHR11999:SF70">
    <property type="entry name" value="MIP05841P"/>
    <property type="match status" value="1"/>
</dbReference>
<dbReference type="InterPro" id="IPR015422">
    <property type="entry name" value="PyrdxlP-dep_Trfase_small"/>
</dbReference>
<dbReference type="GO" id="GO:0030170">
    <property type="term" value="F:pyridoxal phosphate binding"/>
    <property type="evidence" value="ECO:0007669"/>
    <property type="project" value="InterPro"/>
</dbReference>
<reference evidence="8" key="2">
    <citation type="journal article" date="2023" name="IMA Fungus">
        <title>Comparative genomic study of the Penicillium genus elucidates a diverse pangenome and 15 lateral gene transfer events.</title>
        <authorList>
            <person name="Petersen C."/>
            <person name="Sorensen T."/>
            <person name="Nielsen M.R."/>
            <person name="Sondergaard T.E."/>
            <person name="Sorensen J.L."/>
            <person name="Fitzpatrick D.A."/>
            <person name="Frisvad J.C."/>
            <person name="Nielsen K.L."/>
        </authorList>
    </citation>
    <scope>NUCLEOTIDE SEQUENCE</scope>
    <source>
        <strain evidence="8">IBT 30728</strain>
    </source>
</reference>
<dbReference type="Proteomes" id="UP001148312">
    <property type="component" value="Unassembled WGS sequence"/>
</dbReference>
<dbReference type="PRINTS" id="PR00800">
    <property type="entry name" value="YHDCRBOXLASE"/>
</dbReference>
<comment type="caution">
    <text evidence="8">The sequence shown here is derived from an EMBL/GenBank/DDBJ whole genome shotgun (WGS) entry which is preliminary data.</text>
</comment>
<dbReference type="GO" id="GO:0019752">
    <property type="term" value="P:carboxylic acid metabolic process"/>
    <property type="evidence" value="ECO:0007669"/>
    <property type="project" value="InterPro"/>
</dbReference>
<dbReference type="GO" id="GO:0006520">
    <property type="term" value="P:amino acid metabolic process"/>
    <property type="evidence" value="ECO:0007669"/>
    <property type="project" value="InterPro"/>
</dbReference>
<dbReference type="InterPro" id="IPR015421">
    <property type="entry name" value="PyrdxlP-dep_Trfase_major"/>
</dbReference>
<comment type="cofactor">
    <cofactor evidence="1 6 7">
        <name>pyridoxal 5'-phosphate</name>
        <dbReference type="ChEBI" id="CHEBI:597326"/>
    </cofactor>
</comment>
<dbReference type="SUPFAM" id="SSF53383">
    <property type="entry name" value="PLP-dependent transferases"/>
    <property type="match status" value="1"/>
</dbReference>
<dbReference type="InterPro" id="IPR021115">
    <property type="entry name" value="Pyridoxal-P_BS"/>
</dbReference>
<accession>A0A9W9X6T7</accession>
<dbReference type="InterPro" id="IPR015424">
    <property type="entry name" value="PyrdxlP-dep_Trfase"/>
</dbReference>
<evidence type="ECO:0000256" key="4">
    <source>
        <dbReference type="ARBA" id="ARBA00022898"/>
    </source>
</evidence>
<proteinExistence type="inferred from homology"/>
<keyword evidence="9" id="KW-1185">Reference proteome</keyword>